<gene>
    <name evidence="1" type="ORF">H9932_12060</name>
</gene>
<organism evidence="1 2">
    <name type="scientific">Candidatus Brachybacterium intestinipullorum</name>
    <dbReference type="NCBI Taxonomy" id="2838512"/>
    <lineage>
        <taxon>Bacteria</taxon>
        <taxon>Bacillati</taxon>
        <taxon>Actinomycetota</taxon>
        <taxon>Actinomycetes</taxon>
        <taxon>Micrococcales</taxon>
        <taxon>Dermabacteraceae</taxon>
        <taxon>Brachybacterium</taxon>
    </lineage>
</organism>
<reference evidence="1" key="2">
    <citation type="submission" date="2021-04" db="EMBL/GenBank/DDBJ databases">
        <authorList>
            <person name="Gilroy R."/>
        </authorList>
    </citation>
    <scope>NUCLEOTIDE SEQUENCE</scope>
    <source>
        <strain evidence="1">CHK130-7132</strain>
    </source>
</reference>
<dbReference type="AlphaFoldDB" id="A0A9D2THE6"/>
<sequence>MARSYASVGQMLTYAVERSGHSSGVEEWGDGRTRAEIMLRYMLEFVLMAPRSRAAFLRTVARTELSTGTIMAAPRLRAHAPDLIAEMLPSSGAADDGARLGIALSTDGALQPARLTKLRDALGSSPHHLLIAISRKADHRALDGELPDGVVTTSWSRLRARMVKADAGHAPLWDTIGEIGEHSGRPIAQFPVDARKLLTKGRTAREFRAHLDVMQNASRTLLGTSAHFSTRRGQTAAHLQSGVSLQRTGLDFGEVEHGSPVRFLRRGAEPVPLGIGLLGTDEERTAAQERLDQLARRTAWRAEHGTPPTPQELIGTAASPEVEGARLLLWAVLNPMLLRDRGFDPAPSRRQPALTATHLGLRLLHRGEDRATTYRIWVGGDRDWHNLIPKVTREETPDRPAETYAIAPRKSQSTADFVWEVHRALRSLTIV</sequence>
<dbReference type="EMBL" id="DWWC01000252">
    <property type="protein sequence ID" value="HJC70390.1"/>
    <property type="molecule type" value="Genomic_DNA"/>
</dbReference>
<accession>A0A9D2THE6</accession>
<dbReference type="Proteomes" id="UP000823854">
    <property type="component" value="Unassembled WGS sequence"/>
</dbReference>
<proteinExistence type="predicted"/>
<evidence type="ECO:0000313" key="2">
    <source>
        <dbReference type="Proteomes" id="UP000823854"/>
    </source>
</evidence>
<evidence type="ECO:0000313" key="1">
    <source>
        <dbReference type="EMBL" id="HJC70390.1"/>
    </source>
</evidence>
<comment type="caution">
    <text evidence="1">The sequence shown here is derived from an EMBL/GenBank/DDBJ whole genome shotgun (WGS) entry which is preliminary data.</text>
</comment>
<name>A0A9D2THE6_9MICO</name>
<protein>
    <submittedName>
        <fullName evidence="1">Phosphoenolpyruvate carboxylase</fullName>
    </submittedName>
</protein>
<reference evidence="1" key="1">
    <citation type="journal article" date="2021" name="PeerJ">
        <title>Extensive microbial diversity within the chicken gut microbiome revealed by metagenomics and culture.</title>
        <authorList>
            <person name="Gilroy R."/>
            <person name="Ravi A."/>
            <person name="Getino M."/>
            <person name="Pursley I."/>
            <person name="Horton D.L."/>
            <person name="Alikhan N.F."/>
            <person name="Baker D."/>
            <person name="Gharbi K."/>
            <person name="Hall N."/>
            <person name="Watson M."/>
            <person name="Adriaenssens E.M."/>
            <person name="Foster-Nyarko E."/>
            <person name="Jarju S."/>
            <person name="Secka A."/>
            <person name="Antonio M."/>
            <person name="Oren A."/>
            <person name="Chaudhuri R.R."/>
            <person name="La Ragione R."/>
            <person name="Hildebrand F."/>
            <person name="Pallen M.J."/>
        </authorList>
    </citation>
    <scope>NUCLEOTIDE SEQUENCE</scope>
    <source>
        <strain evidence="1">CHK130-7132</strain>
    </source>
</reference>